<keyword evidence="2" id="KW-1185">Reference proteome</keyword>
<organism evidence="1 2">
    <name type="scientific">Portunus trituberculatus</name>
    <name type="common">Swimming crab</name>
    <name type="synonym">Neptunus trituberculatus</name>
    <dbReference type="NCBI Taxonomy" id="210409"/>
    <lineage>
        <taxon>Eukaryota</taxon>
        <taxon>Metazoa</taxon>
        <taxon>Ecdysozoa</taxon>
        <taxon>Arthropoda</taxon>
        <taxon>Crustacea</taxon>
        <taxon>Multicrustacea</taxon>
        <taxon>Malacostraca</taxon>
        <taxon>Eumalacostraca</taxon>
        <taxon>Eucarida</taxon>
        <taxon>Decapoda</taxon>
        <taxon>Pleocyemata</taxon>
        <taxon>Brachyura</taxon>
        <taxon>Eubrachyura</taxon>
        <taxon>Portunoidea</taxon>
        <taxon>Portunidae</taxon>
        <taxon>Portuninae</taxon>
        <taxon>Portunus</taxon>
    </lineage>
</organism>
<sequence length="80" mass="9271">MYDCVWGFGNNYRCVSKKLLTPSVPRRVSIFILVTIWWFYTASKTRVGDLNSENCGHSSSDLHRPFLMPIKWSNGTQISR</sequence>
<comment type="caution">
    <text evidence="1">The sequence shown here is derived from an EMBL/GenBank/DDBJ whole genome shotgun (WGS) entry which is preliminary data.</text>
</comment>
<proteinExistence type="predicted"/>
<reference evidence="1 2" key="1">
    <citation type="submission" date="2019-05" db="EMBL/GenBank/DDBJ databases">
        <title>Another draft genome of Portunus trituberculatus and its Hox gene families provides insights of decapod evolution.</title>
        <authorList>
            <person name="Jeong J.-H."/>
            <person name="Song I."/>
            <person name="Kim S."/>
            <person name="Choi T."/>
            <person name="Kim D."/>
            <person name="Ryu S."/>
            <person name="Kim W."/>
        </authorList>
    </citation>
    <scope>NUCLEOTIDE SEQUENCE [LARGE SCALE GENOMIC DNA]</scope>
    <source>
        <tissue evidence="1">Muscle</tissue>
    </source>
</reference>
<dbReference type="Proteomes" id="UP000324222">
    <property type="component" value="Unassembled WGS sequence"/>
</dbReference>
<dbReference type="EMBL" id="VSRR010002654">
    <property type="protein sequence ID" value="MPC32578.1"/>
    <property type="molecule type" value="Genomic_DNA"/>
</dbReference>
<gene>
    <name evidence="1" type="ORF">E2C01_025893</name>
</gene>
<evidence type="ECO:0000313" key="1">
    <source>
        <dbReference type="EMBL" id="MPC32578.1"/>
    </source>
</evidence>
<evidence type="ECO:0000313" key="2">
    <source>
        <dbReference type="Proteomes" id="UP000324222"/>
    </source>
</evidence>
<name>A0A5B7EGN9_PORTR</name>
<dbReference type="AlphaFoldDB" id="A0A5B7EGN9"/>
<accession>A0A5B7EGN9</accession>
<protein>
    <submittedName>
        <fullName evidence="1">Uncharacterized protein</fullName>
    </submittedName>
</protein>